<feature type="transmembrane region" description="Helical" evidence="1">
    <location>
        <begin position="34"/>
        <end position="54"/>
    </location>
</feature>
<evidence type="ECO:0000259" key="2">
    <source>
        <dbReference type="Pfam" id="PF01757"/>
    </source>
</evidence>
<dbReference type="InterPro" id="IPR050879">
    <property type="entry name" value="Acyltransferase_3"/>
</dbReference>
<keyword evidence="5" id="KW-1185">Reference proteome</keyword>
<dbReference type="InterPro" id="IPR043968">
    <property type="entry name" value="SGNH"/>
</dbReference>
<keyword evidence="4" id="KW-0012">Acyltransferase</keyword>
<dbReference type="PANTHER" id="PTHR23028">
    <property type="entry name" value="ACETYLTRANSFERASE"/>
    <property type="match status" value="1"/>
</dbReference>
<dbReference type="RefSeq" id="WP_172107981.1">
    <property type="nucleotide sequence ID" value="NZ_JABFDN010000001.1"/>
</dbReference>
<keyword evidence="4" id="KW-0808">Transferase</keyword>
<sequence>MSSTDYRPDIDCLRAFAVISVIAFHYDIPPFRSGYVGVDVFFVISGFLITRIIHDEASAGTFSFAAFYRRRARRILPAAFAMLCATLVGASLILLPQETVSVAQQAVAVLTFSSNILFWSQQSYFDGAAIAKPLLHTWSLGVEEQYYVLFPALALAVFALRRAQMLAILAAACAVSFLLCVVQTRMQPAAAFYLLPARAWQLALGALLAVEALPALRSERLRIAATTLGWIALGASVNIFSPRTLYPGTAALLPCLGTAAVIWGKPALPRTVLMLARPMMAVGLWSYSLYLWHWPVVSFATAIWGPPGSAINKLALLCGCTTLALASFYLIEQPARRADWPGTARALAATGAAALAASVVMISASGFPNRFSPQQRAMADFLGYDHRDVYEEGRCFLAPGQTVEALQPACLAKGPHPNILLWGDSHAAHLAHGLKLALPQATLLRATMAQCVPYDEPGQSAACTAFNRRLPGLVRNLAPDTVILSGNWTHTAMAPAARTSLLATIRTITDAGSRVVVVGPSPQFDRALPHLLIAATRFGVTTEGHMPNLFGEVDGFLRAQLKDRPRTDYVSLLALLCPGAACILQAPDGAPIAWDQGHFTAQGSELAATGIVRGSPALSASLPDERD</sequence>
<evidence type="ECO:0000313" key="4">
    <source>
        <dbReference type="EMBL" id="NPU63460.1"/>
    </source>
</evidence>
<name>A0ABX2C735_9BRAD</name>
<feature type="domain" description="SGNH" evidence="3">
    <location>
        <begin position="406"/>
        <end position="608"/>
    </location>
</feature>
<dbReference type="EMBL" id="JABFDN010000001">
    <property type="protein sequence ID" value="NPU63460.1"/>
    <property type="molecule type" value="Genomic_DNA"/>
</dbReference>
<feature type="transmembrane region" description="Helical" evidence="1">
    <location>
        <begin position="343"/>
        <end position="367"/>
    </location>
</feature>
<keyword evidence="1" id="KW-1133">Transmembrane helix</keyword>
<proteinExistence type="predicted"/>
<feature type="transmembrane region" description="Helical" evidence="1">
    <location>
        <begin position="166"/>
        <end position="184"/>
    </location>
</feature>
<feature type="domain" description="Acyltransferase 3" evidence="2">
    <location>
        <begin position="9"/>
        <end position="330"/>
    </location>
</feature>
<evidence type="ECO:0000256" key="1">
    <source>
        <dbReference type="SAM" id="Phobius"/>
    </source>
</evidence>
<organism evidence="4 5">
    <name type="scientific">Bradyrhizobium aeschynomenes</name>
    <dbReference type="NCBI Taxonomy" id="2734909"/>
    <lineage>
        <taxon>Bacteria</taxon>
        <taxon>Pseudomonadati</taxon>
        <taxon>Pseudomonadota</taxon>
        <taxon>Alphaproteobacteria</taxon>
        <taxon>Hyphomicrobiales</taxon>
        <taxon>Nitrobacteraceae</taxon>
        <taxon>Bradyrhizobium</taxon>
    </lineage>
</organism>
<dbReference type="Pfam" id="PF01757">
    <property type="entry name" value="Acyl_transf_3"/>
    <property type="match status" value="1"/>
</dbReference>
<feature type="transmembrane region" description="Helical" evidence="1">
    <location>
        <begin position="310"/>
        <end position="331"/>
    </location>
</feature>
<feature type="transmembrane region" description="Helical" evidence="1">
    <location>
        <begin position="75"/>
        <end position="95"/>
    </location>
</feature>
<dbReference type="InterPro" id="IPR002656">
    <property type="entry name" value="Acyl_transf_3_dom"/>
</dbReference>
<accession>A0ABX2C735</accession>
<evidence type="ECO:0000313" key="5">
    <source>
        <dbReference type="Proteomes" id="UP000886476"/>
    </source>
</evidence>
<dbReference type="Pfam" id="PF19040">
    <property type="entry name" value="SGNH"/>
    <property type="match status" value="1"/>
</dbReference>
<keyword evidence="1" id="KW-0472">Membrane</keyword>
<comment type="caution">
    <text evidence="4">The sequence shown here is derived from an EMBL/GenBank/DDBJ whole genome shotgun (WGS) entry which is preliminary data.</text>
</comment>
<feature type="transmembrane region" description="Helical" evidence="1">
    <location>
        <begin position="245"/>
        <end position="263"/>
    </location>
</feature>
<gene>
    <name evidence="4" type="ORF">HL667_00435</name>
</gene>
<protein>
    <submittedName>
        <fullName evidence="4">Acyltransferase</fullName>
    </submittedName>
</protein>
<dbReference type="PANTHER" id="PTHR23028:SF53">
    <property type="entry name" value="ACYL_TRANSF_3 DOMAIN-CONTAINING PROTEIN"/>
    <property type="match status" value="1"/>
</dbReference>
<feature type="transmembrane region" description="Helical" evidence="1">
    <location>
        <begin position="190"/>
        <end position="209"/>
    </location>
</feature>
<reference evidence="4" key="1">
    <citation type="submission" date="2020-05" db="EMBL/GenBank/DDBJ databases">
        <title>Nod-independent and nitrogen-fixing Bradyrhizobium aeschynomene sp. nov. isolated from nodules of Aeschynomene indica.</title>
        <authorList>
            <person name="Zhang Z."/>
        </authorList>
    </citation>
    <scope>NUCLEOTIDE SEQUENCE</scope>
    <source>
        <strain evidence="4">83012</strain>
    </source>
</reference>
<keyword evidence="1" id="KW-0812">Transmembrane</keyword>
<dbReference type="SUPFAM" id="SSF52266">
    <property type="entry name" value="SGNH hydrolase"/>
    <property type="match status" value="1"/>
</dbReference>
<dbReference type="GO" id="GO:0016746">
    <property type="term" value="F:acyltransferase activity"/>
    <property type="evidence" value="ECO:0007669"/>
    <property type="project" value="UniProtKB-KW"/>
</dbReference>
<feature type="transmembrane region" description="Helical" evidence="1">
    <location>
        <begin position="284"/>
        <end position="304"/>
    </location>
</feature>
<dbReference type="Proteomes" id="UP000886476">
    <property type="component" value="Unassembled WGS sequence"/>
</dbReference>
<feature type="transmembrane region" description="Helical" evidence="1">
    <location>
        <begin position="221"/>
        <end position="239"/>
    </location>
</feature>
<evidence type="ECO:0000259" key="3">
    <source>
        <dbReference type="Pfam" id="PF19040"/>
    </source>
</evidence>